<evidence type="ECO:0000256" key="1">
    <source>
        <dbReference type="SAM" id="MobiDB-lite"/>
    </source>
</evidence>
<organism evidence="2 3">
    <name type="scientific">Protopolystoma xenopodis</name>
    <dbReference type="NCBI Taxonomy" id="117903"/>
    <lineage>
        <taxon>Eukaryota</taxon>
        <taxon>Metazoa</taxon>
        <taxon>Spiralia</taxon>
        <taxon>Lophotrochozoa</taxon>
        <taxon>Platyhelminthes</taxon>
        <taxon>Monogenea</taxon>
        <taxon>Polyopisthocotylea</taxon>
        <taxon>Polystomatidea</taxon>
        <taxon>Polystomatidae</taxon>
        <taxon>Protopolystoma</taxon>
    </lineage>
</organism>
<feature type="region of interest" description="Disordered" evidence="1">
    <location>
        <begin position="186"/>
        <end position="212"/>
    </location>
</feature>
<name>A0A448WUH3_9PLAT</name>
<feature type="region of interest" description="Disordered" evidence="1">
    <location>
        <begin position="1"/>
        <end position="39"/>
    </location>
</feature>
<sequence length="245" mass="25037">MRLNSGVTVGLPSLPGGLPGAGPSSGPRPSVCGHASGSSPGAGNGEYACIAGLLQAAQTDGSSDTPFLSPSSSCSGFTFSCPANNSAYASAVPSLSSFSSISSDVHTEAENKGKKTPDEAVNRRRHHTTSLSSSASGSALDKTIDMPNYDGAGPFDLALLLSAGLSKSRPIPVEADTTIGRSSPQIEVAHTRSSPGPRRRSKATVLPATSGTSYRTVCPSQSNGSVLRMFPMLMCLRDCSYLPLT</sequence>
<keyword evidence="3" id="KW-1185">Reference proteome</keyword>
<protein>
    <submittedName>
        <fullName evidence="2">Uncharacterized protein</fullName>
    </submittedName>
</protein>
<evidence type="ECO:0000313" key="2">
    <source>
        <dbReference type="EMBL" id="VEL20527.1"/>
    </source>
</evidence>
<dbReference type="EMBL" id="CAAALY010046878">
    <property type="protein sequence ID" value="VEL20527.1"/>
    <property type="molecule type" value="Genomic_DNA"/>
</dbReference>
<reference evidence="2" key="1">
    <citation type="submission" date="2018-11" db="EMBL/GenBank/DDBJ databases">
        <authorList>
            <consortium name="Pathogen Informatics"/>
        </authorList>
    </citation>
    <scope>NUCLEOTIDE SEQUENCE</scope>
</reference>
<feature type="compositionally biased region" description="Basic and acidic residues" evidence="1">
    <location>
        <begin position="106"/>
        <end position="122"/>
    </location>
</feature>
<feature type="region of interest" description="Disordered" evidence="1">
    <location>
        <begin position="106"/>
        <end position="140"/>
    </location>
</feature>
<comment type="caution">
    <text evidence="2">The sequence shown here is derived from an EMBL/GenBank/DDBJ whole genome shotgun (WGS) entry which is preliminary data.</text>
</comment>
<dbReference type="AlphaFoldDB" id="A0A448WUH3"/>
<feature type="compositionally biased region" description="Low complexity" evidence="1">
    <location>
        <begin position="129"/>
        <end position="140"/>
    </location>
</feature>
<gene>
    <name evidence="2" type="ORF">PXEA_LOCUS13967</name>
</gene>
<proteinExistence type="predicted"/>
<accession>A0A448WUH3</accession>
<dbReference type="Proteomes" id="UP000784294">
    <property type="component" value="Unassembled WGS sequence"/>
</dbReference>
<feature type="compositionally biased region" description="Low complexity" evidence="1">
    <location>
        <begin position="10"/>
        <end position="30"/>
    </location>
</feature>
<evidence type="ECO:0000313" key="3">
    <source>
        <dbReference type="Proteomes" id="UP000784294"/>
    </source>
</evidence>